<reference evidence="3" key="1">
    <citation type="submission" date="2022-07" db="EMBL/GenBank/DDBJ databases">
        <title>Genome analysis of Parmales, a sister group of diatoms, reveals the evolutionary specialization of diatoms from phago-mixotrophs to photoautotrophs.</title>
        <authorList>
            <person name="Ban H."/>
            <person name="Sato S."/>
            <person name="Yoshikawa S."/>
            <person name="Kazumasa Y."/>
            <person name="Nakamura Y."/>
            <person name="Ichinomiya M."/>
            <person name="Saitoh K."/>
            <person name="Sato N."/>
            <person name="Blanc-Mathieu R."/>
            <person name="Endo H."/>
            <person name="Kuwata A."/>
            <person name="Ogata H."/>
        </authorList>
    </citation>
    <scope>NUCLEOTIDE SEQUENCE</scope>
</reference>
<feature type="non-terminal residue" evidence="3">
    <location>
        <position position="1"/>
    </location>
</feature>
<keyword evidence="2" id="KW-0472">Membrane</keyword>
<feature type="region of interest" description="Disordered" evidence="1">
    <location>
        <begin position="74"/>
        <end position="93"/>
    </location>
</feature>
<evidence type="ECO:0000256" key="1">
    <source>
        <dbReference type="SAM" id="MobiDB-lite"/>
    </source>
</evidence>
<proteinExistence type="predicted"/>
<gene>
    <name evidence="3" type="ORF">TrRE_jg1405</name>
</gene>
<keyword evidence="2" id="KW-1133">Transmembrane helix</keyword>
<dbReference type="AlphaFoldDB" id="A0A9W7AAP3"/>
<name>A0A9W7AAP3_9STRA</name>
<dbReference type="OrthoDB" id="10486321at2759"/>
<keyword evidence="2" id="KW-0812">Transmembrane</keyword>
<feature type="transmembrane region" description="Helical" evidence="2">
    <location>
        <begin position="102"/>
        <end position="125"/>
    </location>
</feature>
<dbReference type="EMBL" id="BRXZ01001263">
    <property type="protein sequence ID" value="GMH66806.1"/>
    <property type="molecule type" value="Genomic_DNA"/>
</dbReference>
<comment type="caution">
    <text evidence="3">The sequence shown here is derived from an EMBL/GenBank/DDBJ whole genome shotgun (WGS) entry which is preliminary data.</text>
</comment>
<organism evidence="3 4">
    <name type="scientific">Triparma retinervis</name>
    <dbReference type="NCBI Taxonomy" id="2557542"/>
    <lineage>
        <taxon>Eukaryota</taxon>
        <taxon>Sar</taxon>
        <taxon>Stramenopiles</taxon>
        <taxon>Ochrophyta</taxon>
        <taxon>Bolidophyceae</taxon>
        <taxon>Parmales</taxon>
        <taxon>Triparmaceae</taxon>
        <taxon>Triparma</taxon>
    </lineage>
</organism>
<keyword evidence="4" id="KW-1185">Reference proteome</keyword>
<evidence type="ECO:0000256" key="2">
    <source>
        <dbReference type="SAM" id="Phobius"/>
    </source>
</evidence>
<dbReference type="Proteomes" id="UP001165082">
    <property type="component" value="Unassembled WGS sequence"/>
</dbReference>
<evidence type="ECO:0000313" key="3">
    <source>
        <dbReference type="EMBL" id="GMH66806.1"/>
    </source>
</evidence>
<accession>A0A9W7AAP3</accession>
<protein>
    <submittedName>
        <fullName evidence="3">Uncharacterized protein</fullName>
    </submittedName>
</protein>
<evidence type="ECO:0000313" key="4">
    <source>
        <dbReference type="Proteomes" id="UP001165082"/>
    </source>
</evidence>
<feature type="compositionally biased region" description="Acidic residues" evidence="1">
    <location>
        <begin position="76"/>
        <end position="88"/>
    </location>
</feature>
<sequence length="128" mass="13147">CVLKCLGEHVNIGLLIASSTPPTCPETISLVNCTYHDCAVAAWNGLECVIDPLQALSCGVNETDVELPFVARAIPGEEEEEEDGDGSENDNILGGSAATKGLLMGGMSGTGAAIVGVVGGMMGYWEAF</sequence>